<dbReference type="Gene3D" id="3.40.50.1000">
    <property type="entry name" value="HAD superfamily/HAD-like"/>
    <property type="match status" value="1"/>
</dbReference>
<dbReference type="Gene3D" id="1.10.150.240">
    <property type="entry name" value="Putative phosphatase, domain 2"/>
    <property type="match status" value="1"/>
</dbReference>
<keyword evidence="1" id="KW-0378">Hydrolase</keyword>
<dbReference type="OrthoDB" id="9807742at2"/>
<dbReference type="NCBIfam" id="TIGR01509">
    <property type="entry name" value="HAD-SF-IA-v3"/>
    <property type="match status" value="1"/>
</dbReference>
<evidence type="ECO:0000313" key="1">
    <source>
        <dbReference type="EMBL" id="KMW58951.1"/>
    </source>
</evidence>
<reference evidence="1 2" key="1">
    <citation type="submission" date="2015-06" db="EMBL/GenBank/DDBJ databases">
        <title>Draft genome sequence of an Alphaproteobacteria species associated to the Mediterranean sponge Oscarella lobularis.</title>
        <authorList>
            <person name="Jourda C."/>
            <person name="Santini S."/>
            <person name="Claverie J.-M."/>
        </authorList>
    </citation>
    <scope>NUCLEOTIDE SEQUENCE [LARGE SCALE GENOMIC DNA]</scope>
    <source>
        <strain evidence="1">IGS</strain>
    </source>
</reference>
<dbReference type="PATRIC" id="fig|1675527.3.peg.4120"/>
<dbReference type="RefSeq" id="WP_049644499.1">
    <property type="nucleotide sequence ID" value="NZ_LFTY01000002.1"/>
</dbReference>
<dbReference type="PANTHER" id="PTHR43611">
    <property type="entry name" value="ALPHA-D-GLUCOSE 1-PHOSPHATE PHOSPHATASE"/>
    <property type="match status" value="1"/>
</dbReference>
<dbReference type="InterPro" id="IPR023198">
    <property type="entry name" value="PGP-like_dom2"/>
</dbReference>
<keyword evidence="2" id="KW-1185">Reference proteome</keyword>
<dbReference type="PRINTS" id="PR00413">
    <property type="entry name" value="HADHALOGNASE"/>
</dbReference>
<dbReference type="PANTHER" id="PTHR43611:SF3">
    <property type="entry name" value="FLAVIN MONONUCLEOTIDE HYDROLASE 1, CHLOROPLATIC"/>
    <property type="match status" value="1"/>
</dbReference>
<dbReference type="STRING" id="1675527.AIOL_003932"/>
<sequence length="207" mass="23446">MTIKAVVFDIGNVLVEWYPERPFDRILGEARRKELFAQIDFDTMNLESDRGIPMAEGLERLVDAHPEHAAEIRLWGVHWLEMLAPDLPHSAKLLRALRAKGMPVYALSNFGDMTFAMAEERYPILKEFDKRFVSARMGVIKPDPAIYQMLEEGVDEAPEALLFIDDRAENIDAAQARGWHGHLFETEQGLADRLMAEGLLTEAEAAP</sequence>
<protein>
    <submittedName>
        <fullName evidence="1">Hydrolase</fullName>
        <ecNumber evidence="1">3.8.1.2</ecNumber>
    </submittedName>
</protein>
<dbReference type="CDD" id="cd02603">
    <property type="entry name" value="HAD_sEH-N_like"/>
    <property type="match status" value="1"/>
</dbReference>
<dbReference type="InterPro" id="IPR023214">
    <property type="entry name" value="HAD_sf"/>
</dbReference>
<dbReference type="SFLD" id="SFLDS00003">
    <property type="entry name" value="Haloacid_Dehalogenase"/>
    <property type="match status" value="1"/>
</dbReference>
<dbReference type="AlphaFoldDB" id="A0A0J9E894"/>
<gene>
    <name evidence="1" type="ORF">AIOL_003932</name>
</gene>
<dbReference type="Pfam" id="PF00702">
    <property type="entry name" value="Hydrolase"/>
    <property type="match status" value="1"/>
</dbReference>
<dbReference type="EMBL" id="LFTY01000002">
    <property type="protein sequence ID" value="KMW58951.1"/>
    <property type="molecule type" value="Genomic_DNA"/>
</dbReference>
<organism evidence="1 2">
    <name type="scientific">Candidatus Rhodobacter oscarellae</name>
    <dbReference type="NCBI Taxonomy" id="1675527"/>
    <lineage>
        <taxon>Bacteria</taxon>
        <taxon>Pseudomonadati</taxon>
        <taxon>Pseudomonadota</taxon>
        <taxon>Alphaproteobacteria</taxon>
        <taxon>Rhodobacterales</taxon>
        <taxon>Rhodobacter group</taxon>
        <taxon>Rhodobacter</taxon>
    </lineage>
</organism>
<dbReference type="InterPro" id="IPR036412">
    <property type="entry name" value="HAD-like_sf"/>
</dbReference>
<dbReference type="SUPFAM" id="SSF56784">
    <property type="entry name" value="HAD-like"/>
    <property type="match status" value="1"/>
</dbReference>
<proteinExistence type="predicted"/>
<dbReference type="EC" id="3.8.1.2" evidence="1"/>
<dbReference type="SFLD" id="SFLDG01129">
    <property type="entry name" value="C1.5:_HAD__Beta-PGM__Phosphata"/>
    <property type="match status" value="1"/>
</dbReference>
<accession>A0A0J9E894</accession>
<evidence type="ECO:0000313" key="2">
    <source>
        <dbReference type="Proteomes" id="UP000037178"/>
    </source>
</evidence>
<dbReference type="GO" id="GO:0018784">
    <property type="term" value="F:(S)-2-haloacid dehalogenase activity"/>
    <property type="evidence" value="ECO:0007669"/>
    <property type="project" value="UniProtKB-EC"/>
</dbReference>
<name>A0A0J9E894_9RHOB</name>
<comment type="caution">
    <text evidence="1">The sequence shown here is derived from an EMBL/GenBank/DDBJ whole genome shotgun (WGS) entry which is preliminary data.</text>
</comment>
<dbReference type="InterPro" id="IPR006439">
    <property type="entry name" value="HAD-SF_hydro_IA"/>
</dbReference>
<dbReference type="Proteomes" id="UP000037178">
    <property type="component" value="Unassembled WGS sequence"/>
</dbReference>